<dbReference type="PANTHER" id="PTHR33703">
    <property type="entry name" value="OS07G0691300 PROTEIN"/>
    <property type="match status" value="1"/>
</dbReference>
<dbReference type="KEGG" id="aprc:113851215"/>
<reference evidence="1" key="1">
    <citation type="journal article" date="2019" name="Toxins">
        <title>Detection of Abrin-Like and Prepropulchellin-Like Toxin Genes and Transcripts Using Whole Genome Sequencing and Full-Length Transcript Sequencing of Abrus precatorius.</title>
        <authorList>
            <person name="Hovde B.T."/>
            <person name="Daligault H.E."/>
            <person name="Hanschen E.R."/>
            <person name="Kunde Y.A."/>
            <person name="Johnson M.B."/>
            <person name="Starkenburg S.R."/>
            <person name="Johnson S.L."/>
        </authorList>
    </citation>
    <scope>NUCLEOTIDE SEQUENCE [LARGE SCALE GENOMIC DNA]</scope>
</reference>
<keyword evidence="1" id="KW-1185">Reference proteome</keyword>
<accession>A0A8B8K377</accession>
<proteinExistence type="predicted"/>
<protein>
    <submittedName>
        <fullName evidence="2">Wound-induced protein 1-like</fullName>
    </submittedName>
</protein>
<evidence type="ECO:0000313" key="2">
    <source>
        <dbReference type="RefSeq" id="XP_027337488.1"/>
    </source>
</evidence>
<reference evidence="2" key="2">
    <citation type="submission" date="2025-08" db="UniProtKB">
        <authorList>
            <consortium name="RefSeq"/>
        </authorList>
    </citation>
    <scope>IDENTIFICATION</scope>
    <source>
        <tissue evidence="2">Young leaves</tissue>
    </source>
</reference>
<gene>
    <name evidence="2" type="primary">LOC113851215</name>
</gene>
<organism evidence="1 2">
    <name type="scientific">Abrus precatorius</name>
    <name type="common">Indian licorice</name>
    <name type="synonym">Glycine abrus</name>
    <dbReference type="NCBI Taxonomy" id="3816"/>
    <lineage>
        <taxon>Eukaryota</taxon>
        <taxon>Viridiplantae</taxon>
        <taxon>Streptophyta</taxon>
        <taxon>Embryophyta</taxon>
        <taxon>Tracheophyta</taxon>
        <taxon>Spermatophyta</taxon>
        <taxon>Magnoliopsida</taxon>
        <taxon>eudicotyledons</taxon>
        <taxon>Gunneridae</taxon>
        <taxon>Pentapetalae</taxon>
        <taxon>rosids</taxon>
        <taxon>fabids</taxon>
        <taxon>Fabales</taxon>
        <taxon>Fabaceae</taxon>
        <taxon>Papilionoideae</taxon>
        <taxon>50 kb inversion clade</taxon>
        <taxon>NPAAA clade</taxon>
        <taxon>indigoferoid/millettioid clade</taxon>
        <taxon>Abreae</taxon>
        <taxon>Abrus</taxon>
    </lineage>
</organism>
<dbReference type="OrthoDB" id="1922476at2759"/>
<dbReference type="Gene3D" id="3.10.450.50">
    <property type="match status" value="1"/>
</dbReference>
<dbReference type="SUPFAM" id="SSF54427">
    <property type="entry name" value="NTF2-like"/>
    <property type="match status" value="1"/>
</dbReference>
<dbReference type="Pfam" id="PF07107">
    <property type="entry name" value="WI12"/>
    <property type="match status" value="1"/>
</dbReference>
<dbReference type="GeneID" id="113851215"/>
<dbReference type="PANTHER" id="PTHR33703:SF14">
    <property type="entry name" value="WOUND-INDUCED PROTEIN, WUN1-RELATED"/>
    <property type="match status" value="1"/>
</dbReference>
<evidence type="ECO:0000313" key="1">
    <source>
        <dbReference type="Proteomes" id="UP000694853"/>
    </source>
</evidence>
<dbReference type="InterPro" id="IPR009798">
    <property type="entry name" value="Wun1-like"/>
</dbReference>
<dbReference type="Proteomes" id="UP000694853">
    <property type="component" value="Unplaced"/>
</dbReference>
<sequence>MTAVEHENHNRKTVKMVYKALRDGNTEKVAKLVGLELEWWYHGPPHRHHMMKTLTGESTPRAFKFRPRRMRAIGDRVIVEGWEGVGEYWVHVWRLKHGIIAQLREYFNTLLTVVLRVSEDGDQARVWRSTPQVRVQGSLPDLVLSI</sequence>
<name>A0A8B8K377_ABRPR</name>
<dbReference type="InterPro" id="IPR032710">
    <property type="entry name" value="NTF2-like_dom_sf"/>
</dbReference>
<dbReference type="RefSeq" id="XP_027337488.1">
    <property type="nucleotide sequence ID" value="XM_027481687.1"/>
</dbReference>
<dbReference type="AlphaFoldDB" id="A0A8B8K377"/>